<comment type="caution">
    <text evidence="1">The sequence shown here is derived from an EMBL/GenBank/DDBJ whole genome shotgun (WGS) entry which is preliminary data.</text>
</comment>
<proteinExistence type="predicted"/>
<evidence type="ECO:0000313" key="1">
    <source>
        <dbReference type="EMBL" id="KKL95880.1"/>
    </source>
</evidence>
<protein>
    <submittedName>
        <fullName evidence="1">Uncharacterized protein</fullName>
    </submittedName>
</protein>
<dbReference type="EMBL" id="LAZR01018572">
    <property type="protein sequence ID" value="KKL95880.1"/>
    <property type="molecule type" value="Genomic_DNA"/>
</dbReference>
<dbReference type="AlphaFoldDB" id="A0A0F9IQ63"/>
<organism evidence="1">
    <name type="scientific">marine sediment metagenome</name>
    <dbReference type="NCBI Taxonomy" id="412755"/>
    <lineage>
        <taxon>unclassified sequences</taxon>
        <taxon>metagenomes</taxon>
        <taxon>ecological metagenomes</taxon>
    </lineage>
</organism>
<sequence>MESITEEELRKAVEAALGLQEESPEGFTTVEYAYAIGLDPIAHPYHRDRALREIKILVRAGKVEPVHRLSRKNATGREQPISGWRVV</sequence>
<reference evidence="1" key="1">
    <citation type="journal article" date="2015" name="Nature">
        <title>Complex archaea that bridge the gap between prokaryotes and eukaryotes.</title>
        <authorList>
            <person name="Spang A."/>
            <person name="Saw J.H."/>
            <person name="Jorgensen S.L."/>
            <person name="Zaremba-Niedzwiedzka K."/>
            <person name="Martijn J."/>
            <person name="Lind A.E."/>
            <person name="van Eijk R."/>
            <person name="Schleper C."/>
            <person name="Guy L."/>
            <person name="Ettema T.J."/>
        </authorList>
    </citation>
    <scope>NUCLEOTIDE SEQUENCE</scope>
</reference>
<gene>
    <name evidence="1" type="ORF">LCGC14_1850180</name>
</gene>
<name>A0A0F9IQ63_9ZZZZ</name>
<accession>A0A0F9IQ63</accession>